<evidence type="ECO:0000313" key="2">
    <source>
        <dbReference type="Proteomes" id="UP000751190"/>
    </source>
</evidence>
<evidence type="ECO:0008006" key="3">
    <source>
        <dbReference type="Google" id="ProtNLM"/>
    </source>
</evidence>
<dbReference type="Pfam" id="PF00756">
    <property type="entry name" value="Esterase"/>
    <property type="match status" value="1"/>
</dbReference>
<evidence type="ECO:0000313" key="1">
    <source>
        <dbReference type="EMBL" id="KAG8458550.1"/>
    </source>
</evidence>
<dbReference type="InterPro" id="IPR029058">
    <property type="entry name" value="AB_hydrolase_fold"/>
</dbReference>
<keyword evidence="2" id="KW-1185">Reference proteome</keyword>
<dbReference type="InterPro" id="IPR050583">
    <property type="entry name" value="Mycobacterial_A85_antigen"/>
</dbReference>
<reference evidence="1" key="1">
    <citation type="submission" date="2021-05" db="EMBL/GenBank/DDBJ databases">
        <title>The genome of the haptophyte Pavlova lutheri (Diacronema luteri, Pavlovales) - a model for lipid biosynthesis in eukaryotic algae.</title>
        <authorList>
            <person name="Hulatt C.J."/>
            <person name="Posewitz M.C."/>
        </authorList>
    </citation>
    <scope>NUCLEOTIDE SEQUENCE</scope>
    <source>
        <strain evidence="1">NIVA-4/92</strain>
    </source>
</reference>
<dbReference type="PANTHER" id="PTHR48098">
    <property type="entry name" value="ENTEROCHELIN ESTERASE-RELATED"/>
    <property type="match status" value="1"/>
</dbReference>
<dbReference type="OMA" id="MYAICEY"/>
<accession>A0A8J5X8Q2</accession>
<dbReference type="EMBL" id="JAGTXO010000050">
    <property type="protein sequence ID" value="KAG8458550.1"/>
    <property type="molecule type" value="Genomic_DNA"/>
</dbReference>
<dbReference type="InterPro" id="IPR000801">
    <property type="entry name" value="Esterase-like"/>
</dbReference>
<dbReference type="PANTHER" id="PTHR48098:SF6">
    <property type="entry name" value="FERRI-BACILLIBACTIN ESTERASE BESA"/>
    <property type="match status" value="1"/>
</dbReference>
<gene>
    <name evidence="1" type="ORF">KFE25_003085</name>
</gene>
<name>A0A8J5X8Q2_DIALT</name>
<dbReference type="Gene3D" id="3.40.50.1820">
    <property type="entry name" value="alpha/beta hydrolase"/>
    <property type="match status" value="1"/>
</dbReference>
<organism evidence="1 2">
    <name type="scientific">Diacronema lutheri</name>
    <name type="common">Unicellular marine alga</name>
    <name type="synonym">Monochrysis lutheri</name>
    <dbReference type="NCBI Taxonomy" id="2081491"/>
    <lineage>
        <taxon>Eukaryota</taxon>
        <taxon>Haptista</taxon>
        <taxon>Haptophyta</taxon>
        <taxon>Pavlovophyceae</taxon>
        <taxon>Pavlovales</taxon>
        <taxon>Pavlovaceae</taxon>
        <taxon>Diacronema</taxon>
    </lineage>
</organism>
<comment type="caution">
    <text evidence="1">The sequence shown here is derived from an EMBL/GenBank/DDBJ whole genome shotgun (WGS) entry which is preliminary data.</text>
</comment>
<dbReference type="OrthoDB" id="446683at2759"/>
<sequence length="323" mass="35170">MLVGARGFDGPGMGRITRPVLAANWMAARSSIEQLAIPSRGVRLWLPPAYDAQPDRRFPTLYVHDGQNLLDDHESWTGHSWRLASTLSRLIAAGAVEQLILVLLDNVPDRRALEYSDSPIGDAYLHFCFGELKPRIDAEFRTLPAAQHTSAMGSSLGGLAAFRALWKRPDAVGHCACLSPVFQPPLLLDVALNGARLGAVAPAPAPPRIYIDNGGDTPEQSVSLFDVRDGFNPGYWFLDSQLQPGVDAMRQVLDLHRVAHEYHREPGGRHNERGWSARVERPLRHLYGVGRPSASAHRAAGSVVSVARRAPAASQARSTGHAT</sequence>
<dbReference type="SUPFAM" id="SSF53474">
    <property type="entry name" value="alpha/beta-Hydrolases"/>
    <property type="match status" value="1"/>
</dbReference>
<dbReference type="Proteomes" id="UP000751190">
    <property type="component" value="Unassembled WGS sequence"/>
</dbReference>
<dbReference type="AlphaFoldDB" id="A0A8J5X8Q2"/>
<proteinExistence type="predicted"/>
<protein>
    <recommendedName>
        <fullName evidence="3">Esterase</fullName>
    </recommendedName>
</protein>